<feature type="compositionally biased region" description="Basic and acidic residues" evidence="1">
    <location>
        <begin position="804"/>
        <end position="813"/>
    </location>
</feature>
<dbReference type="GO" id="GO:0006357">
    <property type="term" value="P:regulation of transcription by RNA polymerase II"/>
    <property type="evidence" value="ECO:0007669"/>
    <property type="project" value="InterPro"/>
</dbReference>
<feature type="compositionally biased region" description="Polar residues" evidence="1">
    <location>
        <begin position="345"/>
        <end position="364"/>
    </location>
</feature>
<dbReference type="EnsemblMetazoa" id="BGLB020090-RB">
    <property type="protein sequence ID" value="BGLB020090-PB"/>
    <property type="gene ID" value="BGLB020090"/>
</dbReference>
<protein>
    <recommendedName>
        <fullName evidence="2">BZIP domain-containing protein</fullName>
    </recommendedName>
</protein>
<evidence type="ECO:0000313" key="3">
    <source>
        <dbReference type="EnsemblMetazoa" id="BGLB020090-PB"/>
    </source>
</evidence>
<feature type="compositionally biased region" description="Basic and acidic residues" evidence="1">
    <location>
        <begin position="740"/>
        <end position="751"/>
    </location>
</feature>
<feature type="domain" description="BZIP" evidence="2">
    <location>
        <begin position="802"/>
        <end position="865"/>
    </location>
</feature>
<dbReference type="Gene3D" id="1.20.5.170">
    <property type="match status" value="1"/>
</dbReference>
<organism evidence="3 4">
    <name type="scientific">Biomphalaria glabrata</name>
    <name type="common">Bloodfluke planorb</name>
    <name type="synonym">Freshwater snail</name>
    <dbReference type="NCBI Taxonomy" id="6526"/>
    <lineage>
        <taxon>Eukaryota</taxon>
        <taxon>Metazoa</taxon>
        <taxon>Spiralia</taxon>
        <taxon>Lophotrochozoa</taxon>
        <taxon>Mollusca</taxon>
        <taxon>Gastropoda</taxon>
        <taxon>Heterobranchia</taxon>
        <taxon>Euthyneura</taxon>
        <taxon>Panpulmonata</taxon>
        <taxon>Hygrophila</taxon>
        <taxon>Lymnaeoidea</taxon>
        <taxon>Planorbidae</taxon>
        <taxon>Biomphalaria</taxon>
    </lineage>
</organism>
<gene>
    <name evidence="3" type="primary">106056856</name>
</gene>
<dbReference type="KEGG" id="bgt:106056856"/>
<accession>A0A2C9KIF1</accession>
<dbReference type="PROSITE" id="PS50217">
    <property type="entry name" value="BZIP"/>
    <property type="match status" value="1"/>
</dbReference>
<dbReference type="GO" id="GO:0003677">
    <property type="term" value="F:DNA binding"/>
    <property type="evidence" value="ECO:0007669"/>
    <property type="project" value="InterPro"/>
</dbReference>
<sequence>MSFRLNSFNVSVLSEMKDIQTILVMSREDSDLFEKEIPILDFDSDLGHESSTHSLDNLLEVGNAASISMMDWTERLIEMSNATEEEAPSSQRKDDQMTMVTLNFAVTSATDLITDFNSASVTTRCLQREATTSSSDAFYTSNLFENQTRGLHSMNDTLLNAGRDQQNFQWSSSTLNHILPTDIQILSDPHIPSFSNSMDCIPLQNTSSNYILPNSSQTLSETFNSSKSSKADYNQSYRTEFLEQTNEPNPIPPVLSLAMLLEEDNVNDDNNVSTFVVNPSRQRLNTWTRTGTKCHNCSASVPKENSLSRHLPSACPPLVSNSMKDLASKSPKINLFDNIVHQRNPKSTPKASGKVSSFFSQDPTISSSDITRSISSQSNMPETDYEVRRNMPETDYEVRRNMPETDYEVRRNMPETDHEDISQSFTKLCQTPEVRSTLNWEPEFLSLTDMDIQSEIEVVENIQMDIGDLNTPTAIPKDALVQNIQIPDLQTQFQRRPSQQYSHLQKPTSSFNLLPEVTVNQSDPFPEPFSTLSDSQLSIQAEDKSMLENSFLPQSSEHISFNEEKYLPHFGKYDDNTETTIDSHKPQEHFVTASKTITNTDTSIQDLTLVNMHSSRPFSKPILSELSCDALLSPGDVDRTFLGGTKSQNSQLYSSSFDCSSTDLSSSISSSVPDGDIHEDVSIKGNLLKNKLRSRLKAKGAALETRADIASIETSGSSSTADVKSFASASSSTNTYSSKRKSDDDISEARTSKKSCVSSSSNMSDSESSDEDETTLYFLQNQTADAKNKKSAVKKEAEEEDEETKLAKREKNRIAAQKCRHKKRDRIESLTRQVQRLEGRQDRIRCEVDRLSEEREQLEEMLRVHSFVCRREQHSDK</sequence>
<dbReference type="Proteomes" id="UP000076420">
    <property type="component" value="Unassembled WGS sequence"/>
</dbReference>
<evidence type="ECO:0000313" key="4">
    <source>
        <dbReference type="Proteomes" id="UP000076420"/>
    </source>
</evidence>
<dbReference type="GO" id="GO:0003700">
    <property type="term" value="F:DNA-binding transcription factor activity"/>
    <property type="evidence" value="ECO:0007669"/>
    <property type="project" value="InterPro"/>
</dbReference>
<evidence type="ECO:0000256" key="1">
    <source>
        <dbReference type="SAM" id="MobiDB-lite"/>
    </source>
</evidence>
<proteinExistence type="predicted"/>
<dbReference type="InterPro" id="IPR046347">
    <property type="entry name" value="bZIP_sf"/>
</dbReference>
<dbReference type="Pfam" id="PF07716">
    <property type="entry name" value="bZIP_2"/>
    <property type="match status" value="1"/>
</dbReference>
<dbReference type="SMART" id="SM00338">
    <property type="entry name" value="BRLZ"/>
    <property type="match status" value="1"/>
</dbReference>
<dbReference type="OrthoDB" id="2596881at2759"/>
<reference evidence="3" key="1">
    <citation type="submission" date="2020-05" db="UniProtKB">
        <authorList>
            <consortium name="EnsemblMetazoa"/>
        </authorList>
    </citation>
    <scope>IDENTIFICATION</scope>
    <source>
        <strain evidence="3">BB02</strain>
    </source>
</reference>
<dbReference type="InterPro" id="IPR004827">
    <property type="entry name" value="bZIP"/>
</dbReference>
<dbReference type="PRINTS" id="PR00042">
    <property type="entry name" value="LEUZIPPRFOS"/>
</dbReference>
<dbReference type="CDD" id="cd14699">
    <property type="entry name" value="bZIP_Fos_like"/>
    <property type="match status" value="1"/>
</dbReference>
<dbReference type="STRING" id="6526.A0A2C9KIF1"/>
<feature type="compositionally biased region" description="Low complexity" evidence="1">
    <location>
        <begin position="724"/>
        <end position="737"/>
    </location>
</feature>
<dbReference type="SUPFAM" id="SSF57959">
    <property type="entry name" value="Leucine zipper domain"/>
    <property type="match status" value="1"/>
</dbReference>
<dbReference type="InterPro" id="IPR000837">
    <property type="entry name" value="AP-1"/>
</dbReference>
<dbReference type="PROSITE" id="PS00036">
    <property type="entry name" value="BZIP_BASIC"/>
    <property type="match status" value="1"/>
</dbReference>
<dbReference type="AlphaFoldDB" id="A0A2C9KIF1"/>
<evidence type="ECO:0000259" key="2">
    <source>
        <dbReference type="PROSITE" id="PS50217"/>
    </source>
</evidence>
<name>A0A2C9KIF1_BIOGL</name>
<feature type="region of interest" description="Disordered" evidence="1">
    <location>
        <begin position="343"/>
        <end position="384"/>
    </location>
</feature>
<dbReference type="VEuPathDB" id="VectorBase:BGLAX_048915"/>
<dbReference type="VEuPathDB" id="VectorBase:BGLB020090"/>
<feature type="compositionally biased region" description="Low complexity" evidence="1">
    <location>
        <begin position="365"/>
        <end position="378"/>
    </location>
</feature>
<feature type="region of interest" description="Disordered" evidence="1">
    <location>
        <begin position="720"/>
        <end position="820"/>
    </location>
</feature>